<proteinExistence type="predicted"/>
<comment type="caution">
    <text evidence="2">The sequence shown here is derived from an EMBL/GenBank/DDBJ whole genome shotgun (WGS) entry which is preliminary data.</text>
</comment>
<protein>
    <submittedName>
        <fullName evidence="2">Uncharacterized protein</fullName>
    </submittedName>
</protein>
<name>A0A4C1UNQ6_EUMVA</name>
<evidence type="ECO:0000313" key="3">
    <source>
        <dbReference type="Proteomes" id="UP000299102"/>
    </source>
</evidence>
<dbReference type="Proteomes" id="UP000299102">
    <property type="component" value="Unassembled WGS sequence"/>
</dbReference>
<keyword evidence="3" id="KW-1185">Reference proteome</keyword>
<dbReference type="OrthoDB" id="7469372at2759"/>
<sequence>MENDIHKFSLLKAHVCLREFGIDVASDNQREHEQAHHNHYLLLHNGQTRHTLVTNIDTRAPGVAGASSNVSEHTYIHNKKSKANTTDKFAQSYTETFVKRHTAARSLAAFLQRFTFEHNVTVVGMTVGEGSSHEVAGHVGDDGEPQHQEAH</sequence>
<gene>
    <name evidence="2" type="ORF">EVAR_83599_1</name>
</gene>
<evidence type="ECO:0000256" key="1">
    <source>
        <dbReference type="SAM" id="MobiDB-lite"/>
    </source>
</evidence>
<organism evidence="2 3">
    <name type="scientific">Eumeta variegata</name>
    <name type="common">Bagworm moth</name>
    <name type="synonym">Eumeta japonica</name>
    <dbReference type="NCBI Taxonomy" id="151549"/>
    <lineage>
        <taxon>Eukaryota</taxon>
        <taxon>Metazoa</taxon>
        <taxon>Ecdysozoa</taxon>
        <taxon>Arthropoda</taxon>
        <taxon>Hexapoda</taxon>
        <taxon>Insecta</taxon>
        <taxon>Pterygota</taxon>
        <taxon>Neoptera</taxon>
        <taxon>Endopterygota</taxon>
        <taxon>Lepidoptera</taxon>
        <taxon>Glossata</taxon>
        <taxon>Ditrysia</taxon>
        <taxon>Tineoidea</taxon>
        <taxon>Psychidae</taxon>
        <taxon>Oiketicinae</taxon>
        <taxon>Eumeta</taxon>
    </lineage>
</organism>
<evidence type="ECO:0000313" key="2">
    <source>
        <dbReference type="EMBL" id="GBP27969.1"/>
    </source>
</evidence>
<dbReference type="AlphaFoldDB" id="A0A4C1UNQ6"/>
<reference evidence="2 3" key="1">
    <citation type="journal article" date="2019" name="Commun. Biol.">
        <title>The bagworm genome reveals a unique fibroin gene that provides high tensile strength.</title>
        <authorList>
            <person name="Kono N."/>
            <person name="Nakamura H."/>
            <person name="Ohtoshi R."/>
            <person name="Tomita M."/>
            <person name="Numata K."/>
            <person name="Arakawa K."/>
        </authorList>
    </citation>
    <scope>NUCLEOTIDE SEQUENCE [LARGE SCALE GENOMIC DNA]</scope>
</reference>
<dbReference type="EMBL" id="BGZK01000201">
    <property type="protein sequence ID" value="GBP27969.1"/>
    <property type="molecule type" value="Genomic_DNA"/>
</dbReference>
<accession>A0A4C1UNQ6</accession>
<feature type="region of interest" description="Disordered" evidence="1">
    <location>
        <begin position="131"/>
        <end position="151"/>
    </location>
</feature>